<organism evidence="1">
    <name type="scientific">uncultured Aureispira sp</name>
    <dbReference type="NCBI Taxonomy" id="1331704"/>
    <lineage>
        <taxon>Bacteria</taxon>
        <taxon>Pseudomonadati</taxon>
        <taxon>Bacteroidota</taxon>
        <taxon>Saprospiria</taxon>
        <taxon>Saprospirales</taxon>
        <taxon>Saprospiraceae</taxon>
        <taxon>Aureispira</taxon>
        <taxon>environmental samples</taxon>
    </lineage>
</organism>
<proteinExistence type="predicted"/>
<name>A0A6S6U3W5_9BACT</name>
<dbReference type="AlphaFoldDB" id="A0A6S6U3W5"/>
<evidence type="ECO:0000313" key="1">
    <source>
        <dbReference type="EMBL" id="CAA6824977.1"/>
    </source>
</evidence>
<dbReference type="EMBL" id="CACVAQ010000356">
    <property type="protein sequence ID" value="CAA6824977.1"/>
    <property type="molecule type" value="Genomic_DNA"/>
</dbReference>
<gene>
    <name evidence="1" type="ORF">HELGO_WM20090</name>
</gene>
<accession>A0A6S6U3W5</accession>
<protein>
    <submittedName>
        <fullName evidence="1">Uncharacterized protein</fullName>
    </submittedName>
</protein>
<sequence length="42" mass="4875">MRCAVAEARFFKEVKRTKEASPHERSELRKLGTLYQKHSLAA</sequence>
<reference evidence="1" key="1">
    <citation type="submission" date="2020-01" db="EMBL/GenBank/DDBJ databases">
        <authorList>
            <person name="Meier V. D."/>
            <person name="Meier V D."/>
        </authorList>
    </citation>
    <scope>NUCLEOTIDE SEQUENCE</scope>
    <source>
        <strain evidence="1">HLG_WM_MAG_10</strain>
    </source>
</reference>